<name>A0A2S7YKZ9_BEABA</name>
<reference evidence="1 2" key="1">
    <citation type="submission" date="2016-07" db="EMBL/GenBank/DDBJ databases">
        <title>Comparative genomics of the entomopathogenic fungus Beauveria bassiana.</title>
        <authorList>
            <person name="Valero Jimenez C.A."/>
            <person name="Zwaan B.J."/>
            <person name="Van Kan J.A."/>
            <person name="Takken W."/>
            <person name="Debets A.J."/>
            <person name="Schoustra S.E."/>
            <person name="Koenraadt C.J."/>
        </authorList>
    </citation>
    <scope>NUCLEOTIDE SEQUENCE [LARGE SCALE GENOMIC DNA]</scope>
    <source>
        <strain evidence="1 2">ARSEF 8028</strain>
    </source>
</reference>
<organism evidence="1 2">
    <name type="scientific">Beauveria bassiana</name>
    <name type="common">White muscardine disease fungus</name>
    <name type="synonym">Tritirachium shiotae</name>
    <dbReference type="NCBI Taxonomy" id="176275"/>
    <lineage>
        <taxon>Eukaryota</taxon>
        <taxon>Fungi</taxon>
        <taxon>Dikarya</taxon>
        <taxon>Ascomycota</taxon>
        <taxon>Pezizomycotina</taxon>
        <taxon>Sordariomycetes</taxon>
        <taxon>Hypocreomycetidae</taxon>
        <taxon>Hypocreales</taxon>
        <taxon>Cordycipitaceae</taxon>
        <taxon>Beauveria</taxon>
    </lineage>
</organism>
<protein>
    <recommendedName>
        <fullName evidence="3">BTB domain-containing protein</fullName>
    </recommendedName>
</protein>
<dbReference type="EMBL" id="JRHA01000007">
    <property type="protein sequence ID" value="PQK16856.1"/>
    <property type="molecule type" value="Genomic_DNA"/>
</dbReference>
<dbReference type="PANTHER" id="PTHR47843">
    <property type="entry name" value="BTB DOMAIN-CONTAINING PROTEIN-RELATED"/>
    <property type="match status" value="1"/>
</dbReference>
<evidence type="ECO:0000313" key="2">
    <source>
        <dbReference type="Proteomes" id="UP000237441"/>
    </source>
</evidence>
<evidence type="ECO:0000313" key="1">
    <source>
        <dbReference type="EMBL" id="PQK16856.1"/>
    </source>
</evidence>
<dbReference type="OrthoDB" id="6359816at2759"/>
<dbReference type="Proteomes" id="UP000237441">
    <property type="component" value="Unassembled WGS sequence"/>
</dbReference>
<proteinExistence type="predicted"/>
<accession>A0A2S7YKZ9</accession>
<dbReference type="AlphaFoldDB" id="A0A2S7YKZ9"/>
<comment type="caution">
    <text evidence="1">The sequence shown here is derived from an EMBL/GenBank/DDBJ whole genome shotgun (WGS) entry which is preliminary data.</text>
</comment>
<dbReference type="Gene3D" id="3.30.710.10">
    <property type="entry name" value="Potassium Channel Kv1.1, Chain A"/>
    <property type="match status" value="1"/>
</dbReference>
<evidence type="ECO:0008006" key="3">
    <source>
        <dbReference type="Google" id="ProtNLM"/>
    </source>
</evidence>
<dbReference type="InterPro" id="IPR011333">
    <property type="entry name" value="SKP1/BTB/POZ_sf"/>
</dbReference>
<dbReference type="PANTHER" id="PTHR47843:SF5">
    <property type="entry name" value="BTB_POZ DOMAIN PROTEIN"/>
    <property type="match status" value="1"/>
</dbReference>
<sequence length="361" mass="40521">MPPPSRTEKKNVYSNSTLRRLFRQPRFAHLRQAKPVRLAIRRHHLSVWPYQEARLVQIVRELLQDCVFESDYIAQSHFPELFKSSRPQLPSVREPIDESSTVSSIHLSYVPPDLQISMRENILVQRAGLFASGKYSDLLIIGGKYYHAHKNIVFCYSAVLETACRFPQKAALRSVLHDTTKGQGGISDHCLADVTSQSLRCTDSDLDLTTARDLDTIDLQGENPIAVDCMMQFFYLTNYDTQVHSMNDPTDGSTQNHLHIHSLVYKLAEVYAVDELKALALAKFTKALSSGIDAPDFAAAAGEAYADMVESLDGLRQAVIKGLHQHRKVALQTEAVKALLHSHGIIGYDLALYETQNNVFL</sequence>
<gene>
    <name evidence="1" type="ORF">BB8028_0007g00570</name>
</gene>